<protein>
    <submittedName>
        <fullName evidence="1">Uncharacterized protein</fullName>
    </submittedName>
</protein>
<name>A0A2K3JTG5_TRIPR</name>
<proteinExistence type="predicted"/>
<gene>
    <name evidence="1" type="ORF">L195_g050344</name>
</gene>
<dbReference type="Proteomes" id="UP000236291">
    <property type="component" value="Unassembled WGS sequence"/>
</dbReference>
<dbReference type="EMBL" id="ASHM01076355">
    <property type="protein sequence ID" value="PNX57327.1"/>
    <property type="molecule type" value="Genomic_DNA"/>
</dbReference>
<dbReference type="AlphaFoldDB" id="A0A2K3JTG5"/>
<evidence type="ECO:0000313" key="2">
    <source>
        <dbReference type="Proteomes" id="UP000236291"/>
    </source>
</evidence>
<accession>A0A2K3JTG5</accession>
<reference evidence="1 2" key="1">
    <citation type="journal article" date="2014" name="Am. J. Bot.">
        <title>Genome assembly and annotation for red clover (Trifolium pratense; Fabaceae).</title>
        <authorList>
            <person name="Istvanek J."/>
            <person name="Jaros M."/>
            <person name="Krenek A."/>
            <person name="Repkova J."/>
        </authorList>
    </citation>
    <scope>NUCLEOTIDE SEQUENCE [LARGE SCALE GENOMIC DNA]</scope>
    <source>
        <strain evidence="2">cv. Tatra</strain>
        <tissue evidence="1">Young leaves</tissue>
    </source>
</reference>
<organism evidence="1 2">
    <name type="scientific">Trifolium pratense</name>
    <name type="common">Red clover</name>
    <dbReference type="NCBI Taxonomy" id="57577"/>
    <lineage>
        <taxon>Eukaryota</taxon>
        <taxon>Viridiplantae</taxon>
        <taxon>Streptophyta</taxon>
        <taxon>Embryophyta</taxon>
        <taxon>Tracheophyta</taxon>
        <taxon>Spermatophyta</taxon>
        <taxon>Magnoliopsida</taxon>
        <taxon>eudicotyledons</taxon>
        <taxon>Gunneridae</taxon>
        <taxon>Pentapetalae</taxon>
        <taxon>rosids</taxon>
        <taxon>fabids</taxon>
        <taxon>Fabales</taxon>
        <taxon>Fabaceae</taxon>
        <taxon>Papilionoideae</taxon>
        <taxon>50 kb inversion clade</taxon>
        <taxon>NPAAA clade</taxon>
        <taxon>Hologalegina</taxon>
        <taxon>IRL clade</taxon>
        <taxon>Trifolieae</taxon>
        <taxon>Trifolium</taxon>
    </lineage>
</organism>
<reference evidence="1 2" key="2">
    <citation type="journal article" date="2017" name="Front. Plant Sci.">
        <title>Gene Classification and Mining of Molecular Markers Useful in Red Clover (Trifolium pratense) Breeding.</title>
        <authorList>
            <person name="Istvanek J."/>
            <person name="Dluhosova J."/>
            <person name="Dluhos P."/>
            <person name="Patkova L."/>
            <person name="Nedelnik J."/>
            <person name="Repkova J."/>
        </authorList>
    </citation>
    <scope>NUCLEOTIDE SEQUENCE [LARGE SCALE GENOMIC DNA]</scope>
    <source>
        <strain evidence="2">cv. Tatra</strain>
        <tissue evidence="1">Young leaves</tissue>
    </source>
</reference>
<evidence type="ECO:0000313" key="1">
    <source>
        <dbReference type="EMBL" id="PNX57327.1"/>
    </source>
</evidence>
<sequence>MLQPPSQTIHRHSWSSCNSYFGAAWVTVENGYERKRDEQRGGDGWRCGDVAMWRWWLVTEN</sequence>
<comment type="caution">
    <text evidence="1">The sequence shown here is derived from an EMBL/GenBank/DDBJ whole genome shotgun (WGS) entry which is preliminary data.</text>
</comment>